<organism evidence="2 3">
    <name type="scientific">Vreelandella andesensis</name>
    <dbReference type="NCBI Taxonomy" id="447567"/>
    <lineage>
        <taxon>Bacteria</taxon>
        <taxon>Pseudomonadati</taxon>
        <taxon>Pseudomonadota</taxon>
        <taxon>Gammaproteobacteria</taxon>
        <taxon>Oceanospirillales</taxon>
        <taxon>Halomonadaceae</taxon>
        <taxon>Vreelandella</taxon>
    </lineage>
</organism>
<reference evidence="2 3" key="1">
    <citation type="submission" date="2018-12" db="EMBL/GenBank/DDBJ databases">
        <title>three novel Halomonas strain isolated from plants.</title>
        <authorList>
            <person name="Sun C."/>
        </authorList>
    </citation>
    <scope>NUCLEOTIDE SEQUENCE [LARGE SCALE GENOMIC DNA]</scope>
    <source>
        <strain evidence="2 3">DSM 19434</strain>
    </source>
</reference>
<gene>
    <name evidence="2" type="ORF">ELY33_11240</name>
</gene>
<dbReference type="AlphaFoldDB" id="A0A3S0Y274"/>
<feature type="domain" description="DUF6455" evidence="1">
    <location>
        <begin position="74"/>
        <end position="147"/>
    </location>
</feature>
<proteinExistence type="predicted"/>
<name>A0A3S0Y274_9GAMM</name>
<dbReference type="InterPro" id="IPR045601">
    <property type="entry name" value="DUF6455"/>
</dbReference>
<protein>
    <recommendedName>
        <fullName evidence="1">DUF6455 domain-containing protein</fullName>
    </recommendedName>
</protein>
<dbReference type="Pfam" id="PF20056">
    <property type="entry name" value="DUF6455"/>
    <property type="match status" value="1"/>
</dbReference>
<dbReference type="RefSeq" id="WP_126947992.1">
    <property type="nucleotide sequence ID" value="NZ_RZHG01000019.1"/>
</dbReference>
<dbReference type="OrthoDB" id="6159568at2"/>
<evidence type="ECO:0000313" key="3">
    <source>
        <dbReference type="Proteomes" id="UP000287336"/>
    </source>
</evidence>
<evidence type="ECO:0000259" key="1">
    <source>
        <dbReference type="Pfam" id="PF20056"/>
    </source>
</evidence>
<comment type="caution">
    <text evidence="2">The sequence shown here is derived from an EMBL/GenBank/DDBJ whole genome shotgun (WGS) entry which is preliminary data.</text>
</comment>
<dbReference type="Proteomes" id="UP000287336">
    <property type="component" value="Unassembled WGS sequence"/>
</dbReference>
<keyword evidence="3" id="KW-1185">Reference proteome</keyword>
<dbReference type="EMBL" id="RZHG01000019">
    <property type="protein sequence ID" value="RUR30358.1"/>
    <property type="molecule type" value="Genomic_DNA"/>
</dbReference>
<sequence>MDTAQKTDTTSWWGRLTERCYATSTATLARNVKQEAGASYDALINDLERPLEPRFEREIAKQLAAGQPAHFSPAKTLMPVMMQRFGLQKKSQEESGLMNHADYVALRDTCNACAAVGDCWKAMRANAELDECRHLCPNANAFDALAAR</sequence>
<accession>A0A3S0Y274</accession>
<evidence type="ECO:0000313" key="2">
    <source>
        <dbReference type="EMBL" id="RUR30358.1"/>
    </source>
</evidence>